<evidence type="ECO:0000256" key="1">
    <source>
        <dbReference type="ARBA" id="ARBA00006484"/>
    </source>
</evidence>
<dbReference type="PANTHER" id="PTHR43963:SF4">
    <property type="entry name" value="CARBONYL REDUCTASE (NADPH)"/>
    <property type="match status" value="1"/>
</dbReference>
<sequence>MSQNRVAVVTGSNQGIGFATVKALCSDFEGSVYLTSRNEERGLAAVEELKKIGLQPKYHQLDINDESSVLRLRDYLKDTYGGLDVLVNNAAILLPFKEGMSDDIFAEHACTVMQTNYFDTQRACKILFPILKPHARVVNLSSMLGHLTHIPGEDSVAVNLRAKLASPDLTYEELDSLMHNFVDAAQKGEHTKYGWPATGYYTTYIVSKIGVSALTRIQHRDFERDSREDIVINHVHPGYVSTQMSDYKGVLTPEKGAVAPSWLALLPPNVQEPKGAFVWCDKTIVDWVKGPMPPLD</sequence>
<evidence type="ECO:0000256" key="4">
    <source>
        <dbReference type="ARBA" id="ARBA00026118"/>
    </source>
</evidence>
<dbReference type="GeneID" id="116916949"/>
<dbReference type="PRINTS" id="PR00081">
    <property type="entry name" value="GDHRDH"/>
</dbReference>
<protein>
    <recommendedName>
        <fullName evidence="4">carbonyl reductase (NADPH)</fullName>
        <ecNumber evidence="4">1.1.1.184</ecNumber>
    </recommendedName>
</protein>
<dbReference type="Gene3D" id="3.40.50.720">
    <property type="entry name" value="NAD(P)-binding Rossmann-like Domain"/>
    <property type="match status" value="1"/>
</dbReference>
<proteinExistence type="inferred from homology"/>
<dbReference type="InterPro" id="IPR002347">
    <property type="entry name" value="SDR_fam"/>
</dbReference>
<dbReference type="EMBL" id="GDIQ01087668">
    <property type="protein sequence ID" value="JAN07069.1"/>
    <property type="molecule type" value="Transcribed_RNA"/>
</dbReference>
<comment type="similarity">
    <text evidence="1 5">Belongs to the short-chain dehydrogenases/reductases (SDR) family.</text>
</comment>
<dbReference type="CDD" id="cd05324">
    <property type="entry name" value="carb_red_PTCR-like_SDR_c"/>
    <property type="match status" value="1"/>
</dbReference>
<dbReference type="AlphaFoldDB" id="A0A0P5LUU6"/>
<dbReference type="InterPro" id="IPR045313">
    <property type="entry name" value="CBR1-like"/>
</dbReference>
<dbReference type="RefSeq" id="XP_032778155.2">
    <property type="nucleotide sequence ID" value="XM_032922264.2"/>
</dbReference>
<dbReference type="GO" id="GO:0004090">
    <property type="term" value="F:carbonyl reductase (NADPH) activity"/>
    <property type="evidence" value="ECO:0007669"/>
    <property type="project" value="UniProtKB-EC"/>
</dbReference>
<accession>A0A0P5LUU6</accession>
<reference evidence="6" key="1">
    <citation type="submission" date="2015-10" db="EMBL/GenBank/DDBJ databases">
        <title>EvidentialGene: Evidence-directed Construction of Complete mRNA Transcriptomes without Genomes.</title>
        <authorList>
            <person name="Gilbert D.G."/>
        </authorList>
    </citation>
    <scope>NUCLEOTIDE SEQUENCE</scope>
</reference>
<evidence type="ECO:0000313" key="6">
    <source>
        <dbReference type="EMBL" id="JAN07069.1"/>
    </source>
</evidence>
<evidence type="ECO:0000256" key="5">
    <source>
        <dbReference type="RuleBase" id="RU000363"/>
    </source>
</evidence>
<dbReference type="InterPro" id="IPR036291">
    <property type="entry name" value="NAD(P)-bd_dom_sf"/>
</dbReference>
<keyword evidence="3" id="KW-0560">Oxidoreductase</keyword>
<evidence type="ECO:0000256" key="2">
    <source>
        <dbReference type="ARBA" id="ARBA00022857"/>
    </source>
</evidence>
<dbReference type="PANTHER" id="PTHR43963">
    <property type="entry name" value="CARBONYL REDUCTASE 1-RELATED"/>
    <property type="match status" value="1"/>
</dbReference>
<dbReference type="EC" id="1.1.1.184" evidence="4"/>
<name>A0A0P5LUU6_9CRUS</name>
<organism evidence="6">
    <name type="scientific">Daphnia magna</name>
    <dbReference type="NCBI Taxonomy" id="35525"/>
    <lineage>
        <taxon>Eukaryota</taxon>
        <taxon>Metazoa</taxon>
        <taxon>Ecdysozoa</taxon>
        <taxon>Arthropoda</taxon>
        <taxon>Crustacea</taxon>
        <taxon>Branchiopoda</taxon>
        <taxon>Diplostraca</taxon>
        <taxon>Cladocera</taxon>
        <taxon>Anomopoda</taxon>
        <taxon>Daphniidae</taxon>
        <taxon>Daphnia</taxon>
    </lineage>
</organism>
<dbReference type="OrthoDB" id="7289984at2759"/>
<dbReference type="SUPFAM" id="SSF51735">
    <property type="entry name" value="NAD(P)-binding Rossmann-fold domains"/>
    <property type="match status" value="1"/>
</dbReference>
<dbReference type="PRINTS" id="PR00080">
    <property type="entry name" value="SDRFAMILY"/>
</dbReference>
<dbReference type="KEGG" id="dmk:116916949"/>
<evidence type="ECO:0000256" key="3">
    <source>
        <dbReference type="ARBA" id="ARBA00023002"/>
    </source>
</evidence>
<dbReference type="Pfam" id="PF00106">
    <property type="entry name" value="adh_short"/>
    <property type="match status" value="1"/>
</dbReference>
<keyword evidence="2" id="KW-0521">NADP</keyword>